<dbReference type="EMBL" id="JADNRY010000223">
    <property type="protein sequence ID" value="KAF9060883.1"/>
    <property type="molecule type" value="Genomic_DNA"/>
</dbReference>
<evidence type="ECO:0000313" key="3">
    <source>
        <dbReference type="Proteomes" id="UP000772434"/>
    </source>
</evidence>
<accession>A0A9P5PCE4</accession>
<protein>
    <submittedName>
        <fullName evidence="2">Uncharacterized protein</fullName>
    </submittedName>
</protein>
<proteinExistence type="predicted"/>
<comment type="caution">
    <text evidence="2">The sequence shown here is derived from an EMBL/GenBank/DDBJ whole genome shotgun (WGS) entry which is preliminary data.</text>
</comment>
<evidence type="ECO:0000256" key="1">
    <source>
        <dbReference type="SAM" id="MobiDB-lite"/>
    </source>
</evidence>
<dbReference type="AlphaFoldDB" id="A0A9P5PCE4"/>
<feature type="compositionally biased region" description="Acidic residues" evidence="1">
    <location>
        <begin position="110"/>
        <end position="153"/>
    </location>
</feature>
<reference evidence="2" key="1">
    <citation type="submission" date="2020-11" db="EMBL/GenBank/DDBJ databases">
        <authorList>
            <consortium name="DOE Joint Genome Institute"/>
            <person name="Ahrendt S."/>
            <person name="Riley R."/>
            <person name="Andreopoulos W."/>
            <person name="Labutti K."/>
            <person name="Pangilinan J."/>
            <person name="Ruiz-Duenas F.J."/>
            <person name="Barrasa J.M."/>
            <person name="Sanchez-Garcia M."/>
            <person name="Camarero S."/>
            <person name="Miyauchi S."/>
            <person name="Serrano A."/>
            <person name="Linde D."/>
            <person name="Babiker R."/>
            <person name="Drula E."/>
            <person name="Ayuso-Fernandez I."/>
            <person name="Pacheco R."/>
            <person name="Padilla G."/>
            <person name="Ferreira P."/>
            <person name="Barriuso J."/>
            <person name="Kellner H."/>
            <person name="Castanera R."/>
            <person name="Alfaro M."/>
            <person name="Ramirez L."/>
            <person name="Pisabarro A.G."/>
            <person name="Kuo A."/>
            <person name="Tritt A."/>
            <person name="Lipzen A."/>
            <person name="He G."/>
            <person name="Yan M."/>
            <person name="Ng V."/>
            <person name="Cullen D."/>
            <person name="Martin F."/>
            <person name="Rosso M.-N."/>
            <person name="Henrissat B."/>
            <person name="Hibbett D."/>
            <person name="Martinez A.T."/>
            <person name="Grigoriev I.V."/>
        </authorList>
    </citation>
    <scope>NUCLEOTIDE SEQUENCE</scope>
    <source>
        <strain evidence="2">AH 40177</strain>
    </source>
</reference>
<keyword evidence="3" id="KW-1185">Reference proteome</keyword>
<evidence type="ECO:0000313" key="2">
    <source>
        <dbReference type="EMBL" id="KAF9060883.1"/>
    </source>
</evidence>
<gene>
    <name evidence="2" type="ORF">BDP27DRAFT_1370147</name>
</gene>
<sequence>MQCIIEPYKWTQVVQSRSVSRYHKWAWGRERKFNDYPRAILNQAVVDQETEPSRLKYPEMTMSVLAAEWNGQESLAASIDHILEQQAVQAQTYLAQASEETYKRNLDLSEEADFSESTDEWQETFWQDELDNDSIPDSDLEEQEDEMDFEFSDNESNSSDGTETRAVTAAMTS</sequence>
<feature type="region of interest" description="Disordered" evidence="1">
    <location>
        <begin position="110"/>
        <end position="173"/>
    </location>
</feature>
<organism evidence="2 3">
    <name type="scientific">Rhodocollybia butyracea</name>
    <dbReference type="NCBI Taxonomy" id="206335"/>
    <lineage>
        <taxon>Eukaryota</taxon>
        <taxon>Fungi</taxon>
        <taxon>Dikarya</taxon>
        <taxon>Basidiomycota</taxon>
        <taxon>Agaricomycotina</taxon>
        <taxon>Agaricomycetes</taxon>
        <taxon>Agaricomycetidae</taxon>
        <taxon>Agaricales</taxon>
        <taxon>Marasmiineae</taxon>
        <taxon>Omphalotaceae</taxon>
        <taxon>Rhodocollybia</taxon>
    </lineage>
</organism>
<name>A0A9P5PCE4_9AGAR</name>
<dbReference type="Proteomes" id="UP000772434">
    <property type="component" value="Unassembled WGS sequence"/>
</dbReference>